<accession>A0A6V7PPS1</accession>
<proteinExistence type="predicted"/>
<dbReference type="AlphaFoldDB" id="A0A6V7PPS1"/>
<reference evidence="1" key="1">
    <citation type="submission" date="2020-07" db="EMBL/GenBank/DDBJ databases">
        <authorList>
            <person name="Lin J."/>
        </authorList>
    </citation>
    <scope>NUCLEOTIDE SEQUENCE</scope>
</reference>
<evidence type="ECO:0000313" key="1">
    <source>
        <dbReference type="EMBL" id="CAD1832673.1"/>
    </source>
</evidence>
<organism evidence="1">
    <name type="scientific">Ananas comosus var. bracteatus</name>
    <name type="common">red pineapple</name>
    <dbReference type="NCBI Taxonomy" id="296719"/>
    <lineage>
        <taxon>Eukaryota</taxon>
        <taxon>Viridiplantae</taxon>
        <taxon>Streptophyta</taxon>
        <taxon>Embryophyta</taxon>
        <taxon>Tracheophyta</taxon>
        <taxon>Spermatophyta</taxon>
        <taxon>Magnoliopsida</taxon>
        <taxon>Liliopsida</taxon>
        <taxon>Poales</taxon>
        <taxon>Bromeliaceae</taxon>
        <taxon>Bromelioideae</taxon>
        <taxon>Ananas</taxon>
    </lineage>
</organism>
<dbReference type="EMBL" id="LR862150">
    <property type="protein sequence ID" value="CAD1832673.1"/>
    <property type="molecule type" value="Genomic_DNA"/>
</dbReference>
<sequence length="164" mass="18736">MLWVRRGVYYGKQCKNSSLHMLPAQKKGDMDAESETVKKKDVSYNKVEFTTVASLIMIANPEHKVPSKILAFSLQGRSQSWLLETYKLMRLGPKQGKVTIYSMEERVSQRPVTPIKLHQFRVRSVLGMAHPCSRFLAYEQAKLKESIVEWAIALDTSEDMANLS</sequence>
<protein>
    <submittedName>
        <fullName evidence="1">Uncharacterized protein</fullName>
    </submittedName>
</protein>
<name>A0A6V7PPS1_ANACO</name>
<gene>
    <name evidence="1" type="ORF">CB5_LOCUS15884</name>
</gene>